<protein>
    <submittedName>
        <fullName evidence="1">Uncharacterized protein</fullName>
    </submittedName>
</protein>
<keyword evidence="2" id="KW-1185">Reference proteome</keyword>
<evidence type="ECO:0000313" key="2">
    <source>
        <dbReference type="Proteomes" id="UP001303046"/>
    </source>
</evidence>
<dbReference type="EMBL" id="JAVFWL010000005">
    <property type="protein sequence ID" value="KAK6753741.1"/>
    <property type="molecule type" value="Genomic_DNA"/>
</dbReference>
<evidence type="ECO:0000313" key="1">
    <source>
        <dbReference type="EMBL" id="KAK6753741.1"/>
    </source>
</evidence>
<sequence>MIATYNARNLASEAAIEDLIIEARKFIYAVGLTETRQHHLVNAIYETRKELFLETYDTCDLNRSLPMRRCGPVPAFTIFVAYSLTSSYEEEEEEEEEEIEAFYMNLEKF</sequence>
<gene>
    <name evidence="1" type="primary">Necator_chrV.g17785</name>
    <name evidence="1" type="ORF">RB195_012995</name>
</gene>
<dbReference type="Proteomes" id="UP001303046">
    <property type="component" value="Unassembled WGS sequence"/>
</dbReference>
<proteinExistence type="predicted"/>
<accession>A0ABR1DTG7</accession>
<comment type="caution">
    <text evidence="1">The sequence shown here is derived from an EMBL/GenBank/DDBJ whole genome shotgun (WGS) entry which is preliminary data.</text>
</comment>
<organism evidence="1 2">
    <name type="scientific">Necator americanus</name>
    <name type="common">Human hookworm</name>
    <dbReference type="NCBI Taxonomy" id="51031"/>
    <lineage>
        <taxon>Eukaryota</taxon>
        <taxon>Metazoa</taxon>
        <taxon>Ecdysozoa</taxon>
        <taxon>Nematoda</taxon>
        <taxon>Chromadorea</taxon>
        <taxon>Rhabditida</taxon>
        <taxon>Rhabditina</taxon>
        <taxon>Rhabditomorpha</taxon>
        <taxon>Strongyloidea</taxon>
        <taxon>Ancylostomatidae</taxon>
        <taxon>Bunostominae</taxon>
        <taxon>Necator</taxon>
    </lineage>
</organism>
<name>A0ABR1DTG7_NECAM</name>
<reference evidence="1 2" key="1">
    <citation type="submission" date="2023-08" db="EMBL/GenBank/DDBJ databases">
        <title>A Necator americanus chromosomal reference genome.</title>
        <authorList>
            <person name="Ilik V."/>
            <person name="Petrzelkova K.J."/>
            <person name="Pardy F."/>
            <person name="Fuh T."/>
            <person name="Niatou-Singa F.S."/>
            <person name="Gouil Q."/>
            <person name="Baker L."/>
            <person name="Ritchie M.E."/>
            <person name="Jex A.R."/>
            <person name="Gazzola D."/>
            <person name="Li H."/>
            <person name="Toshio Fujiwara R."/>
            <person name="Zhan B."/>
            <person name="Aroian R.V."/>
            <person name="Pafco B."/>
            <person name="Schwarz E.M."/>
        </authorList>
    </citation>
    <scope>NUCLEOTIDE SEQUENCE [LARGE SCALE GENOMIC DNA]</scope>
    <source>
        <strain evidence="1 2">Aroian</strain>
        <tissue evidence="1">Whole animal</tissue>
    </source>
</reference>